<protein>
    <recommendedName>
        <fullName evidence="4">DUF2326 domain-containing protein</fullName>
    </recommendedName>
</protein>
<comment type="caution">
    <text evidence="2">The sequence shown here is derived from an EMBL/GenBank/DDBJ whole genome shotgun (WGS) entry which is preliminary data.</text>
</comment>
<accession>A0A497YLR6</accession>
<gene>
    <name evidence="2" type="ORF">DFR62_3387</name>
</gene>
<dbReference type="OrthoDB" id="9784297at2"/>
<name>A0A497YLR6_9BACL</name>
<evidence type="ECO:0000256" key="1">
    <source>
        <dbReference type="SAM" id="Coils"/>
    </source>
</evidence>
<reference evidence="2 3" key="1">
    <citation type="submission" date="2018-10" db="EMBL/GenBank/DDBJ databases">
        <title>Genomic Encyclopedia of Type Strains, Phase IV (KMG-IV): sequencing the most valuable type-strain genomes for metagenomic binning, comparative biology and taxonomic classification.</title>
        <authorList>
            <person name="Goeker M."/>
        </authorList>
    </citation>
    <scope>NUCLEOTIDE SEQUENCE [LARGE SCALE GENOMIC DNA]</scope>
    <source>
        <strain evidence="2 3">DSM 20549</strain>
    </source>
</reference>
<feature type="coiled-coil region" evidence="1">
    <location>
        <begin position="184"/>
        <end position="214"/>
    </location>
</feature>
<evidence type="ECO:0000313" key="3">
    <source>
        <dbReference type="Proteomes" id="UP000280791"/>
    </source>
</evidence>
<evidence type="ECO:0008006" key="4">
    <source>
        <dbReference type="Google" id="ProtNLM"/>
    </source>
</evidence>
<dbReference type="Proteomes" id="UP000280791">
    <property type="component" value="Unassembled WGS sequence"/>
</dbReference>
<keyword evidence="3" id="KW-1185">Reference proteome</keyword>
<proteinExistence type="predicted"/>
<dbReference type="AlphaFoldDB" id="A0A497YLR6"/>
<sequence>MNKLIVRTIYLFEPKNKMAKRIDFEEGINVITSDKRTGNDVGKSILLKSIYHTLGADSIFDHQWTALSKIYILHISINQAFYYIYRSESLFKIFDDDFNKIFETINRSDLAVFFKDLFGFTIVLPNKNTEEIEIASPVYSYLLNYVDQDKMDGPKFNSFSSLYQYKNDKKAILYNHFGIFTEEYFETVEKIEKLKREEKNLNAENTVFENMLERVKSYLQGLDAPTDMDALRIEIEESKKEYTAIFSDLKKYKNKLMILRNERIQLEIDITELKKWKKMKEKDVALINEHLCPTCSQELESENTKLKITQNSQLEDFYIMKNELDSLLLDIKRQLEMNENHYEQLLTKLSQFEAEMNTSNNQISDTLKHRGYLETRDNMLQEFGEIQEKLSVNKKQITENKKILKRYDDLKKIANERYEQLMNESVDLFGLEEIQRDKLKGIDGSFNARGSNISITTIIWFYNLLKVKYELNPDAIHFPVVLDSPNNVELEDDKLQALFDFIFNNVNTGTQLIVSTLGFDPKTHPDVEFDNIINLETRKYHLLNEKDFEENKEILNVIFNKN</sequence>
<dbReference type="RefSeq" id="WP_121301317.1">
    <property type="nucleotide sequence ID" value="NZ_QBEW01000083.1"/>
</dbReference>
<evidence type="ECO:0000313" key="2">
    <source>
        <dbReference type="EMBL" id="RLJ81342.1"/>
    </source>
</evidence>
<keyword evidence="1" id="KW-0175">Coiled coil</keyword>
<dbReference type="EMBL" id="RCCP01000009">
    <property type="protein sequence ID" value="RLJ81342.1"/>
    <property type="molecule type" value="Genomic_DNA"/>
</dbReference>
<organism evidence="2 3">
    <name type="scientific">Planococcus citreus</name>
    <dbReference type="NCBI Taxonomy" id="1373"/>
    <lineage>
        <taxon>Bacteria</taxon>
        <taxon>Bacillati</taxon>
        <taxon>Bacillota</taxon>
        <taxon>Bacilli</taxon>
        <taxon>Bacillales</taxon>
        <taxon>Caryophanaceae</taxon>
        <taxon>Planococcus</taxon>
    </lineage>
</organism>
<feature type="coiled-coil region" evidence="1">
    <location>
        <begin position="335"/>
        <end position="362"/>
    </location>
</feature>